<protein>
    <submittedName>
        <fullName evidence="1">Uncharacterized protein</fullName>
    </submittedName>
</protein>
<name>A0A0E9SWN6_ANGAN</name>
<organism evidence="1">
    <name type="scientific">Anguilla anguilla</name>
    <name type="common">European freshwater eel</name>
    <name type="synonym">Muraena anguilla</name>
    <dbReference type="NCBI Taxonomy" id="7936"/>
    <lineage>
        <taxon>Eukaryota</taxon>
        <taxon>Metazoa</taxon>
        <taxon>Chordata</taxon>
        <taxon>Craniata</taxon>
        <taxon>Vertebrata</taxon>
        <taxon>Euteleostomi</taxon>
        <taxon>Actinopterygii</taxon>
        <taxon>Neopterygii</taxon>
        <taxon>Teleostei</taxon>
        <taxon>Anguilliformes</taxon>
        <taxon>Anguillidae</taxon>
        <taxon>Anguilla</taxon>
    </lineage>
</organism>
<dbReference type="AlphaFoldDB" id="A0A0E9SWN6"/>
<reference evidence="1" key="1">
    <citation type="submission" date="2014-11" db="EMBL/GenBank/DDBJ databases">
        <authorList>
            <person name="Amaro Gonzalez C."/>
        </authorList>
    </citation>
    <scope>NUCLEOTIDE SEQUENCE</scope>
</reference>
<accession>A0A0E9SWN6</accession>
<sequence>MFHQGRNSNKLPLGDNKDYSTLPYLIVIITKKDIVCKLELQKIDKYKICAMVFIE</sequence>
<evidence type="ECO:0000313" key="1">
    <source>
        <dbReference type="EMBL" id="JAH44943.1"/>
    </source>
</evidence>
<reference evidence="1" key="2">
    <citation type="journal article" date="2015" name="Fish Shellfish Immunol.">
        <title>Early steps in the European eel (Anguilla anguilla)-Vibrio vulnificus interaction in the gills: Role of the RtxA13 toxin.</title>
        <authorList>
            <person name="Callol A."/>
            <person name="Pajuelo D."/>
            <person name="Ebbesson L."/>
            <person name="Teles M."/>
            <person name="MacKenzie S."/>
            <person name="Amaro C."/>
        </authorList>
    </citation>
    <scope>NUCLEOTIDE SEQUENCE</scope>
</reference>
<proteinExistence type="predicted"/>
<dbReference type="EMBL" id="GBXM01063634">
    <property type="protein sequence ID" value="JAH44943.1"/>
    <property type="molecule type" value="Transcribed_RNA"/>
</dbReference>